<protein>
    <submittedName>
        <fullName evidence="1">Uncharacterized protein</fullName>
    </submittedName>
</protein>
<accession>A0AAN4W6H7</accession>
<evidence type="ECO:0000313" key="1">
    <source>
        <dbReference type="EMBL" id="GJM64970.1"/>
    </source>
</evidence>
<dbReference type="AlphaFoldDB" id="A0AAN4W6H7"/>
<reference evidence="1 2" key="1">
    <citation type="submission" date="2021-12" db="EMBL/GenBank/DDBJ databases">
        <title>Genome sequencing of bacteria with rrn-lacking chromosome and rrn-plasmid.</title>
        <authorList>
            <person name="Anda M."/>
            <person name="Iwasaki W."/>
        </authorList>
    </citation>
    <scope>NUCLEOTIDE SEQUENCE [LARGE SCALE GENOMIC DNA]</scope>
    <source>
        <strain evidence="1 2">NBRC 15940</strain>
    </source>
</reference>
<name>A0AAN4W6H7_9BACT</name>
<keyword evidence="2" id="KW-1185">Reference proteome</keyword>
<evidence type="ECO:0000313" key="2">
    <source>
        <dbReference type="Proteomes" id="UP001310022"/>
    </source>
</evidence>
<gene>
    <name evidence="1" type="ORF">PEDI_55220</name>
</gene>
<organism evidence="1 2">
    <name type="scientific">Persicobacter diffluens</name>
    <dbReference type="NCBI Taxonomy" id="981"/>
    <lineage>
        <taxon>Bacteria</taxon>
        <taxon>Pseudomonadati</taxon>
        <taxon>Bacteroidota</taxon>
        <taxon>Cytophagia</taxon>
        <taxon>Cytophagales</taxon>
        <taxon>Persicobacteraceae</taxon>
        <taxon>Persicobacter</taxon>
    </lineage>
</organism>
<comment type="caution">
    <text evidence="1">The sequence shown here is derived from an EMBL/GenBank/DDBJ whole genome shotgun (WGS) entry which is preliminary data.</text>
</comment>
<dbReference type="EMBL" id="BQKE01000009">
    <property type="protein sequence ID" value="GJM64970.1"/>
    <property type="molecule type" value="Genomic_DNA"/>
</dbReference>
<dbReference type="Proteomes" id="UP001310022">
    <property type="component" value="Unassembled WGS sequence"/>
</dbReference>
<dbReference type="RefSeq" id="WP_338240038.1">
    <property type="nucleotide sequence ID" value="NZ_BQKE01000009.1"/>
</dbReference>
<sequence>MSKFNLPFGLNIAAADPTDSRQQVADAADRQALITDGLAFDGMVVFQNDTREIYALRNKTTNDWVLLAGSDGGSGGSIIVDSLSERNQLLDDGKVSEGATVYVKDVDQYFGLKGATNADWVEIGPVDQQEYLDILARLDEIENPTVGASYEAPTLSLSVIPSSNVEQGTTITPALSLAFNQRDGGADDLASAEIKRNGAVIASGTMTHNDSFKIGIETVTYSGNIDYAQGPIKQNNKGEDDPAGQIAAGTATASNKTVNGYAAVFAGVGTVTDGDSVRTLQSKLKIGSTAMSITIPAGEKNLAFAVPTGANVVVLFRESSNADVTGSFVKSGAITQIPDAGGDLQDYDVYESTLAGSGYGTTAHYDLTIN</sequence>
<proteinExistence type="predicted"/>